<protein>
    <recommendedName>
        <fullName evidence="3">ATP synthase subunit K, mitochondrial</fullName>
    </recommendedName>
</protein>
<dbReference type="OrthoDB" id="2094445at2759"/>
<dbReference type="Pfam" id="PF11022">
    <property type="entry name" value="ATP19"/>
    <property type="match status" value="1"/>
</dbReference>
<evidence type="ECO:0008006" key="3">
    <source>
        <dbReference type="Google" id="ProtNLM"/>
    </source>
</evidence>
<accession>A0A9W8ANS7</accession>
<proteinExistence type="predicted"/>
<gene>
    <name evidence="1" type="ORF">IWQ62_003257</name>
</gene>
<evidence type="ECO:0000313" key="1">
    <source>
        <dbReference type="EMBL" id="KAJ1963304.1"/>
    </source>
</evidence>
<dbReference type="Proteomes" id="UP001150925">
    <property type="component" value="Unassembled WGS sequence"/>
</dbReference>
<reference evidence="1" key="1">
    <citation type="submission" date="2022-07" db="EMBL/GenBank/DDBJ databases">
        <title>Phylogenomic reconstructions and comparative analyses of Kickxellomycotina fungi.</title>
        <authorList>
            <person name="Reynolds N.K."/>
            <person name="Stajich J.E."/>
            <person name="Barry K."/>
            <person name="Grigoriev I.V."/>
            <person name="Crous P."/>
            <person name="Smith M.E."/>
        </authorList>
    </citation>
    <scope>NUCLEOTIDE SEQUENCE</scope>
    <source>
        <strain evidence="1">RSA 1196</strain>
    </source>
</reference>
<dbReference type="InterPro" id="IPR021278">
    <property type="entry name" value="ATP19"/>
</dbReference>
<dbReference type="EMBL" id="JANBPY010000843">
    <property type="protein sequence ID" value="KAJ1963304.1"/>
    <property type="molecule type" value="Genomic_DNA"/>
</dbReference>
<name>A0A9W8ANS7_9FUNG</name>
<comment type="caution">
    <text evidence="1">The sequence shown here is derived from an EMBL/GenBank/DDBJ whole genome shotgun (WGS) entry which is preliminary data.</text>
</comment>
<sequence length="58" mass="6191">MATWASMGLLGYGVKRAISGPPAANDLPPITSSSKEEENFIKEFLKLAEADDAKSKAH</sequence>
<evidence type="ECO:0000313" key="2">
    <source>
        <dbReference type="Proteomes" id="UP001150925"/>
    </source>
</evidence>
<keyword evidence="2" id="KW-1185">Reference proteome</keyword>
<organism evidence="1 2">
    <name type="scientific">Dispira parvispora</name>
    <dbReference type="NCBI Taxonomy" id="1520584"/>
    <lineage>
        <taxon>Eukaryota</taxon>
        <taxon>Fungi</taxon>
        <taxon>Fungi incertae sedis</taxon>
        <taxon>Zoopagomycota</taxon>
        <taxon>Kickxellomycotina</taxon>
        <taxon>Dimargaritomycetes</taxon>
        <taxon>Dimargaritales</taxon>
        <taxon>Dimargaritaceae</taxon>
        <taxon>Dispira</taxon>
    </lineage>
</organism>
<dbReference type="AlphaFoldDB" id="A0A9W8ANS7"/>